<evidence type="ECO:0000259" key="5">
    <source>
        <dbReference type="Pfam" id="PF04542"/>
    </source>
</evidence>
<protein>
    <submittedName>
        <fullName evidence="7">RNA polymerase subunit sigma-70</fullName>
    </submittedName>
</protein>
<gene>
    <name evidence="7" type="ORF">C4N9_08480</name>
</gene>
<dbReference type="Pfam" id="PF08281">
    <property type="entry name" value="Sigma70_r4_2"/>
    <property type="match status" value="1"/>
</dbReference>
<evidence type="ECO:0000256" key="3">
    <source>
        <dbReference type="ARBA" id="ARBA00023082"/>
    </source>
</evidence>
<dbReference type="InterPro" id="IPR039425">
    <property type="entry name" value="RNA_pol_sigma-70-like"/>
</dbReference>
<evidence type="ECO:0000256" key="1">
    <source>
        <dbReference type="ARBA" id="ARBA00010641"/>
    </source>
</evidence>
<dbReference type="EMBL" id="QEYD01000004">
    <property type="protein sequence ID" value="PWE29836.1"/>
    <property type="molecule type" value="Genomic_DNA"/>
</dbReference>
<name>A0A2U2CD73_9RHOB</name>
<feature type="domain" description="RNA polymerase sigma-70 region 2" evidence="5">
    <location>
        <begin position="21"/>
        <end position="87"/>
    </location>
</feature>
<dbReference type="SUPFAM" id="SSF88946">
    <property type="entry name" value="Sigma2 domain of RNA polymerase sigma factors"/>
    <property type="match status" value="1"/>
</dbReference>
<dbReference type="NCBIfam" id="TIGR02937">
    <property type="entry name" value="sigma70-ECF"/>
    <property type="match status" value="1"/>
</dbReference>
<accession>A0A2U2CD73</accession>
<evidence type="ECO:0000259" key="6">
    <source>
        <dbReference type="Pfam" id="PF08281"/>
    </source>
</evidence>
<reference evidence="7 8" key="1">
    <citation type="submission" date="2018-05" db="EMBL/GenBank/DDBJ databases">
        <title>Pararhodobacter marina sp. nov., isolated from deep-sea water of the Indian Ocean.</title>
        <authorList>
            <person name="Lai Q.Sr."/>
            <person name="Liu X."/>
            <person name="Shao Z."/>
        </authorList>
    </citation>
    <scope>NUCLEOTIDE SEQUENCE [LARGE SCALE GENOMIC DNA]</scope>
    <source>
        <strain evidence="7 8">CIC4N-9</strain>
    </source>
</reference>
<comment type="caution">
    <text evidence="7">The sequence shown here is derived from an EMBL/GenBank/DDBJ whole genome shotgun (WGS) entry which is preliminary data.</text>
</comment>
<dbReference type="InterPro" id="IPR013249">
    <property type="entry name" value="RNA_pol_sigma70_r4_t2"/>
</dbReference>
<dbReference type="Gene3D" id="1.10.10.10">
    <property type="entry name" value="Winged helix-like DNA-binding domain superfamily/Winged helix DNA-binding domain"/>
    <property type="match status" value="1"/>
</dbReference>
<dbReference type="GO" id="GO:0016987">
    <property type="term" value="F:sigma factor activity"/>
    <property type="evidence" value="ECO:0007669"/>
    <property type="project" value="UniProtKB-KW"/>
</dbReference>
<proteinExistence type="inferred from homology"/>
<dbReference type="RefSeq" id="WP_109532948.1">
    <property type="nucleotide sequence ID" value="NZ_CAXPUO010000023.1"/>
</dbReference>
<evidence type="ECO:0000256" key="2">
    <source>
        <dbReference type="ARBA" id="ARBA00023015"/>
    </source>
</evidence>
<dbReference type="InterPro" id="IPR013324">
    <property type="entry name" value="RNA_pol_sigma_r3/r4-like"/>
</dbReference>
<evidence type="ECO:0000313" key="8">
    <source>
        <dbReference type="Proteomes" id="UP000244940"/>
    </source>
</evidence>
<keyword evidence="8" id="KW-1185">Reference proteome</keyword>
<dbReference type="Gene3D" id="1.10.1740.10">
    <property type="match status" value="1"/>
</dbReference>
<organism evidence="7 8">
    <name type="scientific">Pararhodobacter marinus</name>
    <dbReference type="NCBI Taxonomy" id="2184063"/>
    <lineage>
        <taxon>Bacteria</taxon>
        <taxon>Pseudomonadati</taxon>
        <taxon>Pseudomonadota</taxon>
        <taxon>Alphaproteobacteria</taxon>
        <taxon>Rhodobacterales</taxon>
        <taxon>Paracoccaceae</taxon>
        <taxon>Pararhodobacter</taxon>
    </lineage>
</organism>
<dbReference type="InterPro" id="IPR007627">
    <property type="entry name" value="RNA_pol_sigma70_r2"/>
</dbReference>
<dbReference type="InterPro" id="IPR013325">
    <property type="entry name" value="RNA_pol_sigma_r2"/>
</dbReference>
<sequence length="175" mass="19418">MLEDLIARASLGDRGAFEAIYDATSQKLYAVCCRILGQGHAAEDAMQDAYVKIWTHAGRYRVTGHSPMTWLITITRNTAIDRLRAQRSGRDVTEYHDIHPAPGSNPETAILARAEAGRISACLDELGEERRRAITGAYLDGLSYADLAERAGIPLNTMRTWLRRGLMALKECVSR</sequence>
<dbReference type="GeneID" id="94364925"/>
<comment type="similarity">
    <text evidence="1">Belongs to the sigma-70 factor family. ECF subfamily.</text>
</comment>
<dbReference type="InterPro" id="IPR036388">
    <property type="entry name" value="WH-like_DNA-bd_sf"/>
</dbReference>
<keyword evidence="4" id="KW-0804">Transcription</keyword>
<evidence type="ECO:0000256" key="4">
    <source>
        <dbReference type="ARBA" id="ARBA00023163"/>
    </source>
</evidence>
<dbReference type="Pfam" id="PF04542">
    <property type="entry name" value="Sigma70_r2"/>
    <property type="match status" value="1"/>
</dbReference>
<keyword evidence="3" id="KW-0731">Sigma factor</keyword>
<dbReference type="GO" id="GO:0003677">
    <property type="term" value="F:DNA binding"/>
    <property type="evidence" value="ECO:0007669"/>
    <property type="project" value="InterPro"/>
</dbReference>
<feature type="domain" description="RNA polymerase sigma factor 70 region 4 type 2" evidence="6">
    <location>
        <begin position="118"/>
        <end position="169"/>
    </location>
</feature>
<evidence type="ECO:0000313" key="7">
    <source>
        <dbReference type="EMBL" id="PWE29836.1"/>
    </source>
</evidence>
<dbReference type="AlphaFoldDB" id="A0A2U2CD73"/>
<dbReference type="PANTHER" id="PTHR43133:SF62">
    <property type="entry name" value="RNA POLYMERASE SIGMA FACTOR SIGZ"/>
    <property type="match status" value="1"/>
</dbReference>
<dbReference type="SUPFAM" id="SSF88659">
    <property type="entry name" value="Sigma3 and sigma4 domains of RNA polymerase sigma factors"/>
    <property type="match status" value="1"/>
</dbReference>
<keyword evidence="2" id="KW-0805">Transcription regulation</keyword>
<dbReference type="InterPro" id="IPR014284">
    <property type="entry name" value="RNA_pol_sigma-70_dom"/>
</dbReference>
<dbReference type="OrthoDB" id="9803470at2"/>
<dbReference type="GO" id="GO:0006352">
    <property type="term" value="P:DNA-templated transcription initiation"/>
    <property type="evidence" value="ECO:0007669"/>
    <property type="project" value="InterPro"/>
</dbReference>
<dbReference type="Proteomes" id="UP000244940">
    <property type="component" value="Unassembled WGS sequence"/>
</dbReference>
<dbReference type="PANTHER" id="PTHR43133">
    <property type="entry name" value="RNA POLYMERASE ECF-TYPE SIGMA FACTO"/>
    <property type="match status" value="1"/>
</dbReference>